<protein>
    <submittedName>
        <fullName evidence="3">Cellular nucleic acid-binding protein</fullName>
    </submittedName>
</protein>
<dbReference type="Gene3D" id="4.10.60.10">
    <property type="entry name" value="Zinc finger, CCHC-type"/>
    <property type="match status" value="1"/>
</dbReference>
<accession>A0A392V9K8</accession>
<dbReference type="PROSITE" id="PS50158">
    <property type="entry name" value="ZF_CCHC"/>
    <property type="match status" value="1"/>
</dbReference>
<keyword evidence="1" id="KW-0863">Zinc-finger</keyword>
<dbReference type="SUPFAM" id="SSF57756">
    <property type="entry name" value="Retrovirus zinc finger-like domains"/>
    <property type="match status" value="1"/>
</dbReference>
<reference evidence="3 4" key="1">
    <citation type="journal article" date="2018" name="Front. Plant Sci.">
        <title>Red Clover (Trifolium pratense) and Zigzag Clover (T. medium) - A Picture of Genomic Similarities and Differences.</title>
        <authorList>
            <person name="Dluhosova J."/>
            <person name="Istvanek J."/>
            <person name="Nedelnik J."/>
            <person name="Repkova J."/>
        </authorList>
    </citation>
    <scope>NUCLEOTIDE SEQUENCE [LARGE SCALE GENOMIC DNA]</scope>
    <source>
        <strain evidence="4">cv. 10/8</strain>
        <tissue evidence="3">Leaf</tissue>
    </source>
</reference>
<comment type="caution">
    <text evidence="3">The sequence shown here is derived from an EMBL/GenBank/DDBJ whole genome shotgun (WGS) entry which is preliminary data.</text>
</comment>
<sequence>ADVCRENVVCFNCGEEGHKSPECKKPKKTIGKVFALSGEGADQVDNLIR</sequence>
<dbReference type="GO" id="GO:0008270">
    <property type="term" value="F:zinc ion binding"/>
    <property type="evidence" value="ECO:0007669"/>
    <property type="project" value="UniProtKB-KW"/>
</dbReference>
<name>A0A392V9K8_9FABA</name>
<keyword evidence="4" id="KW-1185">Reference proteome</keyword>
<evidence type="ECO:0000259" key="2">
    <source>
        <dbReference type="PROSITE" id="PS50158"/>
    </source>
</evidence>
<dbReference type="Pfam" id="PF00098">
    <property type="entry name" value="zf-CCHC"/>
    <property type="match status" value="1"/>
</dbReference>
<dbReference type="EMBL" id="LXQA011101856">
    <property type="protein sequence ID" value="MCI84907.1"/>
    <property type="molecule type" value="Genomic_DNA"/>
</dbReference>
<feature type="non-terminal residue" evidence="3">
    <location>
        <position position="49"/>
    </location>
</feature>
<evidence type="ECO:0000256" key="1">
    <source>
        <dbReference type="PROSITE-ProRule" id="PRU00047"/>
    </source>
</evidence>
<evidence type="ECO:0000313" key="4">
    <source>
        <dbReference type="Proteomes" id="UP000265520"/>
    </source>
</evidence>
<keyword evidence="1" id="KW-0479">Metal-binding</keyword>
<feature type="non-terminal residue" evidence="3">
    <location>
        <position position="1"/>
    </location>
</feature>
<organism evidence="3 4">
    <name type="scientific">Trifolium medium</name>
    <dbReference type="NCBI Taxonomy" id="97028"/>
    <lineage>
        <taxon>Eukaryota</taxon>
        <taxon>Viridiplantae</taxon>
        <taxon>Streptophyta</taxon>
        <taxon>Embryophyta</taxon>
        <taxon>Tracheophyta</taxon>
        <taxon>Spermatophyta</taxon>
        <taxon>Magnoliopsida</taxon>
        <taxon>eudicotyledons</taxon>
        <taxon>Gunneridae</taxon>
        <taxon>Pentapetalae</taxon>
        <taxon>rosids</taxon>
        <taxon>fabids</taxon>
        <taxon>Fabales</taxon>
        <taxon>Fabaceae</taxon>
        <taxon>Papilionoideae</taxon>
        <taxon>50 kb inversion clade</taxon>
        <taxon>NPAAA clade</taxon>
        <taxon>Hologalegina</taxon>
        <taxon>IRL clade</taxon>
        <taxon>Trifolieae</taxon>
        <taxon>Trifolium</taxon>
    </lineage>
</organism>
<keyword evidence="1" id="KW-0862">Zinc</keyword>
<dbReference type="AlphaFoldDB" id="A0A392V9K8"/>
<feature type="domain" description="CCHC-type" evidence="2">
    <location>
        <begin position="10"/>
        <end position="25"/>
    </location>
</feature>
<proteinExistence type="predicted"/>
<dbReference type="GO" id="GO:0003676">
    <property type="term" value="F:nucleic acid binding"/>
    <property type="evidence" value="ECO:0007669"/>
    <property type="project" value="InterPro"/>
</dbReference>
<dbReference type="Proteomes" id="UP000265520">
    <property type="component" value="Unassembled WGS sequence"/>
</dbReference>
<evidence type="ECO:0000313" key="3">
    <source>
        <dbReference type="EMBL" id="MCI84907.1"/>
    </source>
</evidence>
<dbReference type="InterPro" id="IPR001878">
    <property type="entry name" value="Znf_CCHC"/>
</dbReference>
<dbReference type="InterPro" id="IPR036875">
    <property type="entry name" value="Znf_CCHC_sf"/>
</dbReference>
<dbReference type="SMART" id="SM00343">
    <property type="entry name" value="ZnF_C2HC"/>
    <property type="match status" value="1"/>
</dbReference>